<evidence type="ECO:0000256" key="1">
    <source>
        <dbReference type="SAM" id="Coils"/>
    </source>
</evidence>
<feature type="transmembrane region" description="Helical" evidence="2">
    <location>
        <begin position="48"/>
        <end position="70"/>
    </location>
</feature>
<organism evidence="3 4">
    <name type="scientific">Sinanaerobacter chloroacetimidivorans</name>
    <dbReference type="NCBI Taxonomy" id="2818044"/>
    <lineage>
        <taxon>Bacteria</taxon>
        <taxon>Bacillati</taxon>
        <taxon>Bacillota</taxon>
        <taxon>Clostridia</taxon>
        <taxon>Peptostreptococcales</taxon>
        <taxon>Anaerovoracaceae</taxon>
        <taxon>Sinanaerobacter</taxon>
    </lineage>
</organism>
<keyword evidence="2" id="KW-0472">Membrane</keyword>
<dbReference type="AlphaFoldDB" id="A0A8J8B0X2"/>
<reference evidence="3" key="2">
    <citation type="submission" date="2021-04" db="EMBL/GenBank/DDBJ databases">
        <authorList>
            <person name="Liu J."/>
        </authorList>
    </citation>
    <scope>NUCLEOTIDE SEQUENCE</scope>
    <source>
        <strain evidence="3">BAD-6</strain>
    </source>
</reference>
<evidence type="ECO:0008006" key="5">
    <source>
        <dbReference type="Google" id="ProtNLM"/>
    </source>
</evidence>
<feature type="coiled-coil region" evidence="1">
    <location>
        <begin position="76"/>
        <end position="103"/>
    </location>
</feature>
<dbReference type="Proteomes" id="UP000675664">
    <property type="component" value="Unassembled WGS sequence"/>
</dbReference>
<keyword evidence="2" id="KW-0812">Transmembrane</keyword>
<dbReference type="EMBL" id="JAGSND010000002">
    <property type="protein sequence ID" value="MBR0597071.1"/>
    <property type="molecule type" value="Genomic_DNA"/>
</dbReference>
<reference evidence="3" key="1">
    <citation type="submission" date="2021-04" db="EMBL/GenBank/DDBJ databases">
        <title>Sinoanaerobacter chloroacetimidivorans sp. nov., an obligate anaerobic bacterium isolated from anaerobic sludge.</title>
        <authorList>
            <person name="Bao Y."/>
        </authorList>
    </citation>
    <scope>NUCLEOTIDE SEQUENCE</scope>
    <source>
        <strain evidence="3">BAD-6</strain>
    </source>
</reference>
<evidence type="ECO:0000256" key="2">
    <source>
        <dbReference type="SAM" id="Phobius"/>
    </source>
</evidence>
<evidence type="ECO:0000313" key="3">
    <source>
        <dbReference type="EMBL" id="MBR0597071.1"/>
    </source>
</evidence>
<gene>
    <name evidence="3" type="ORF">KCX82_04235</name>
</gene>
<keyword evidence="1" id="KW-0175">Coiled coil</keyword>
<comment type="caution">
    <text evidence="3">The sequence shown here is derived from an EMBL/GenBank/DDBJ whole genome shotgun (WGS) entry which is preliminary data.</text>
</comment>
<protein>
    <recommendedName>
        <fullName evidence="5">Cell division protein FtsL</fullName>
    </recommendedName>
</protein>
<accession>A0A8J8B0X2</accession>
<evidence type="ECO:0000313" key="4">
    <source>
        <dbReference type="Proteomes" id="UP000675664"/>
    </source>
</evidence>
<sequence>MMAAEQWYEYQDSYKRYGLDMKPKTEKKNITKVKNTSSKLSAKDRFRLLLLTVFMGALCVGLILATAYAASIKFNINSLAKENAVIQGEIENLNVKIESANNIQVIEAKATAELGMVYPASSQFVFIDENKETVKDFALVLKEQAYN</sequence>
<keyword evidence="4" id="KW-1185">Reference proteome</keyword>
<keyword evidence="2" id="KW-1133">Transmembrane helix</keyword>
<name>A0A8J8B0X2_9FIRM</name>
<proteinExistence type="predicted"/>
<dbReference type="RefSeq" id="WP_227017201.1">
    <property type="nucleotide sequence ID" value="NZ_JAGSND010000002.1"/>
</dbReference>